<feature type="DNA-binding region" description="OmpR/PhoB-type" evidence="5">
    <location>
        <begin position="1"/>
        <end position="96"/>
    </location>
</feature>
<dbReference type="Pfam" id="PF00486">
    <property type="entry name" value="Trans_reg_C"/>
    <property type="match status" value="1"/>
</dbReference>
<dbReference type="CDD" id="cd15831">
    <property type="entry name" value="BTAD"/>
    <property type="match status" value="1"/>
</dbReference>
<sequence>MPAAQIRIMGPVRVLRGNEEIRVGGTREKAVLASLVLEANRVVSVDRLIGALWGGDPPSSARTQVAICVSRLRRALREAGLDTAVTTASPGYLLRIEDDTADWLRFGSLTARAAAKTTAGDRLAAVALLREALSLWEGMPFDDLPGLRIDAHRLHEARLDATEACAELELELGRHDRVVADLAAVVEDQPLRERARGQLMLAQYRSGRRAEALRTYQDARRVLVEQIGLEPGPQLRELHERILRDEPTLARPANAGAQSRAAARGRRTDGAVPARTSRAAGPVPSQLPRCPAPFAGRGAELHEVDRALCGSADSSGTVVLTGPADVGKTALALNWAHSRADRFPGGQLFASLRDEQGEPVATGRILERFLRAMGVAEDEIPSDPHERIALYRSAAARREMLVVLDDAADERQVLPLLPGCSACRVLVTSRGGLDELAVRQGATRLPVGPLPPAESRELLSLLLGRSWVDSSPRAAGRIAGMSGGNPLSLRRAAAGMSSLSPRG</sequence>
<evidence type="ECO:0000256" key="1">
    <source>
        <dbReference type="ARBA" id="ARBA00005820"/>
    </source>
</evidence>
<dbReference type="CDD" id="cd00383">
    <property type="entry name" value="trans_reg_C"/>
    <property type="match status" value="1"/>
</dbReference>
<dbReference type="InterPro" id="IPR011990">
    <property type="entry name" value="TPR-like_helical_dom_sf"/>
</dbReference>
<evidence type="ECO:0000259" key="7">
    <source>
        <dbReference type="PROSITE" id="PS51755"/>
    </source>
</evidence>
<evidence type="ECO:0000313" key="8">
    <source>
        <dbReference type="EMBL" id="MBB3052444.1"/>
    </source>
</evidence>
<evidence type="ECO:0000256" key="2">
    <source>
        <dbReference type="ARBA" id="ARBA00023015"/>
    </source>
</evidence>
<feature type="domain" description="OmpR/PhoB-type" evidence="7">
    <location>
        <begin position="1"/>
        <end position="96"/>
    </location>
</feature>
<accession>A0A839S514</accession>
<dbReference type="Gene3D" id="1.25.40.10">
    <property type="entry name" value="Tetratricopeptide repeat domain"/>
    <property type="match status" value="1"/>
</dbReference>
<dbReference type="EMBL" id="JACHWU010000004">
    <property type="protein sequence ID" value="MBB3052444.1"/>
    <property type="molecule type" value="Genomic_DNA"/>
</dbReference>
<comment type="similarity">
    <text evidence="1">Belongs to the AfsR/DnrI/RedD regulatory family.</text>
</comment>
<dbReference type="Gene3D" id="1.10.10.10">
    <property type="entry name" value="Winged helix-like DNA-binding domain superfamily/Winged helix DNA-binding domain"/>
    <property type="match status" value="1"/>
</dbReference>
<evidence type="ECO:0000256" key="4">
    <source>
        <dbReference type="ARBA" id="ARBA00023163"/>
    </source>
</evidence>
<dbReference type="InterPro" id="IPR001867">
    <property type="entry name" value="OmpR/PhoB-type_DNA-bd"/>
</dbReference>
<gene>
    <name evidence="8" type="ORF">FHS23_003478</name>
</gene>
<evidence type="ECO:0000256" key="6">
    <source>
        <dbReference type="SAM" id="MobiDB-lite"/>
    </source>
</evidence>
<dbReference type="SUPFAM" id="SSF48452">
    <property type="entry name" value="TPR-like"/>
    <property type="match status" value="1"/>
</dbReference>
<dbReference type="SUPFAM" id="SSF52540">
    <property type="entry name" value="P-loop containing nucleoside triphosphate hydrolases"/>
    <property type="match status" value="1"/>
</dbReference>
<dbReference type="RefSeq" id="WP_246382370.1">
    <property type="nucleotide sequence ID" value="NZ_JACHWU010000004.1"/>
</dbReference>
<dbReference type="Gene3D" id="3.40.50.300">
    <property type="entry name" value="P-loop containing nucleotide triphosphate hydrolases"/>
    <property type="match status" value="1"/>
</dbReference>
<dbReference type="GO" id="GO:0006355">
    <property type="term" value="P:regulation of DNA-templated transcription"/>
    <property type="evidence" value="ECO:0007669"/>
    <property type="project" value="InterPro"/>
</dbReference>
<protein>
    <submittedName>
        <fullName evidence="8">DNA-binding SARP family transcriptional activator</fullName>
    </submittedName>
</protein>
<reference evidence="8 9" key="1">
    <citation type="submission" date="2020-08" db="EMBL/GenBank/DDBJ databases">
        <title>Genomic Encyclopedia of Type Strains, Phase III (KMG-III): the genomes of soil and plant-associated and newly described type strains.</title>
        <authorList>
            <person name="Whitman W."/>
        </authorList>
    </citation>
    <scope>NUCLEOTIDE SEQUENCE [LARGE SCALE GENOMIC DNA]</scope>
    <source>
        <strain evidence="8 9">CECT 8577</strain>
    </source>
</reference>
<evidence type="ECO:0000256" key="5">
    <source>
        <dbReference type="PROSITE-ProRule" id="PRU01091"/>
    </source>
</evidence>
<dbReference type="PANTHER" id="PTHR35807:SF1">
    <property type="entry name" value="TRANSCRIPTIONAL REGULATOR REDD"/>
    <property type="match status" value="1"/>
</dbReference>
<keyword evidence="3 5" id="KW-0238">DNA-binding</keyword>
<dbReference type="InterPro" id="IPR036388">
    <property type="entry name" value="WH-like_DNA-bd_sf"/>
</dbReference>
<dbReference type="Pfam" id="PF03704">
    <property type="entry name" value="BTAD"/>
    <property type="match status" value="1"/>
</dbReference>
<keyword evidence="9" id="KW-1185">Reference proteome</keyword>
<feature type="region of interest" description="Disordered" evidence="6">
    <location>
        <begin position="246"/>
        <end position="289"/>
    </location>
</feature>
<proteinExistence type="inferred from homology"/>
<feature type="compositionally biased region" description="Low complexity" evidence="6">
    <location>
        <begin position="250"/>
        <end position="262"/>
    </location>
</feature>
<dbReference type="InterPro" id="IPR051677">
    <property type="entry name" value="AfsR-DnrI-RedD_regulator"/>
</dbReference>
<dbReference type="SUPFAM" id="SSF46894">
    <property type="entry name" value="C-terminal effector domain of the bipartite response regulators"/>
    <property type="match status" value="1"/>
</dbReference>
<dbReference type="Proteomes" id="UP000550714">
    <property type="component" value="Unassembled WGS sequence"/>
</dbReference>
<evidence type="ECO:0000256" key="3">
    <source>
        <dbReference type="ARBA" id="ARBA00023125"/>
    </source>
</evidence>
<dbReference type="GO" id="GO:0003677">
    <property type="term" value="F:DNA binding"/>
    <property type="evidence" value="ECO:0007669"/>
    <property type="project" value="UniProtKB-UniRule"/>
</dbReference>
<organism evidence="8 9">
    <name type="scientific">Prauserella isguenensis</name>
    <dbReference type="NCBI Taxonomy" id="1470180"/>
    <lineage>
        <taxon>Bacteria</taxon>
        <taxon>Bacillati</taxon>
        <taxon>Actinomycetota</taxon>
        <taxon>Actinomycetes</taxon>
        <taxon>Pseudonocardiales</taxon>
        <taxon>Pseudonocardiaceae</taxon>
        <taxon>Prauserella</taxon>
    </lineage>
</organism>
<keyword evidence="4" id="KW-0804">Transcription</keyword>
<evidence type="ECO:0000313" key="9">
    <source>
        <dbReference type="Proteomes" id="UP000550714"/>
    </source>
</evidence>
<name>A0A839S514_9PSEU</name>
<dbReference type="SMART" id="SM01043">
    <property type="entry name" value="BTAD"/>
    <property type="match status" value="1"/>
</dbReference>
<dbReference type="InterPro" id="IPR005158">
    <property type="entry name" value="BTAD"/>
</dbReference>
<dbReference type="SMART" id="SM00862">
    <property type="entry name" value="Trans_reg_C"/>
    <property type="match status" value="1"/>
</dbReference>
<keyword evidence="2" id="KW-0805">Transcription regulation</keyword>
<dbReference type="PROSITE" id="PS51755">
    <property type="entry name" value="OMPR_PHOB"/>
    <property type="match status" value="1"/>
</dbReference>
<comment type="caution">
    <text evidence="8">The sequence shown here is derived from an EMBL/GenBank/DDBJ whole genome shotgun (WGS) entry which is preliminary data.</text>
</comment>
<dbReference type="AlphaFoldDB" id="A0A839S514"/>
<dbReference type="InterPro" id="IPR016032">
    <property type="entry name" value="Sig_transdc_resp-reg_C-effctor"/>
</dbReference>
<dbReference type="GO" id="GO:0000160">
    <property type="term" value="P:phosphorelay signal transduction system"/>
    <property type="evidence" value="ECO:0007669"/>
    <property type="project" value="InterPro"/>
</dbReference>
<dbReference type="PANTHER" id="PTHR35807">
    <property type="entry name" value="TRANSCRIPTIONAL REGULATOR REDD-RELATED"/>
    <property type="match status" value="1"/>
</dbReference>
<dbReference type="InterPro" id="IPR027417">
    <property type="entry name" value="P-loop_NTPase"/>
</dbReference>
<dbReference type="GO" id="GO:0043531">
    <property type="term" value="F:ADP binding"/>
    <property type="evidence" value="ECO:0007669"/>
    <property type="project" value="InterPro"/>
</dbReference>